<sequence>MKTLLIVGIVLLGVSGQAIGMGHPHNLFAARKQMRAKASAAVRKTRVQSPGVSCWQPAVDKAAFSKRLLSALSQMRPSQAF</sequence>
<dbReference type="KEGG" id="smon:AWR27_21725"/>
<dbReference type="RefSeq" id="WP_077133158.1">
    <property type="nucleotide sequence ID" value="NZ_CP014263.1"/>
</dbReference>
<reference evidence="1 2" key="1">
    <citation type="submission" date="2016-01" db="EMBL/GenBank/DDBJ databases">
        <authorList>
            <person name="Oliw E.H."/>
        </authorList>
    </citation>
    <scope>NUCLEOTIDE SEQUENCE [LARGE SCALE GENOMIC DNA]</scope>
    <source>
        <strain evidence="1 2">DY10</strain>
    </source>
</reference>
<evidence type="ECO:0000313" key="1">
    <source>
        <dbReference type="EMBL" id="AQG81690.1"/>
    </source>
</evidence>
<proteinExistence type="predicted"/>
<accession>A0A1P9X231</accession>
<organism evidence="1 2">
    <name type="scientific">Spirosoma montaniterrae</name>
    <dbReference type="NCBI Taxonomy" id="1178516"/>
    <lineage>
        <taxon>Bacteria</taxon>
        <taxon>Pseudomonadati</taxon>
        <taxon>Bacteroidota</taxon>
        <taxon>Cytophagia</taxon>
        <taxon>Cytophagales</taxon>
        <taxon>Cytophagaceae</taxon>
        <taxon>Spirosoma</taxon>
    </lineage>
</organism>
<dbReference type="EMBL" id="CP014263">
    <property type="protein sequence ID" value="AQG81690.1"/>
    <property type="molecule type" value="Genomic_DNA"/>
</dbReference>
<evidence type="ECO:0000313" key="2">
    <source>
        <dbReference type="Proteomes" id="UP000187941"/>
    </source>
</evidence>
<dbReference type="OrthoDB" id="962062at2"/>
<dbReference type="AlphaFoldDB" id="A0A1P9X231"/>
<dbReference type="Proteomes" id="UP000187941">
    <property type="component" value="Chromosome"/>
</dbReference>
<name>A0A1P9X231_9BACT</name>
<gene>
    <name evidence="1" type="ORF">AWR27_21725</name>
</gene>
<protein>
    <submittedName>
        <fullName evidence="1">Uncharacterized protein</fullName>
    </submittedName>
</protein>
<keyword evidence="2" id="KW-1185">Reference proteome</keyword>